<evidence type="ECO:0000313" key="7">
    <source>
        <dbReference type="Proteomes" id="UP001142055"/>
    </source>
</evidence>
<evidence type="ECO:0000313" key="6">
    <source>
        <dbReference type="EMBL" id="KAJ6223737.1"/>
    </source>
</evidence>
<dbReference type="InterPro" id="IPR000668">
    <property type="entry name" value="Peptidase_C1A_C"/>
</dbReference>
<dbReference type="PRINTS" id="PR00705">
    <property type="entry name" value="PAPAIN"/>
</dbReference>
<dbReference type="InterPro" id="IPR013128">
    <property type="entry name" value="Peptidase_C1A"/>
</dbReference>
<evidence type="ECO:0000256" key="1">
    <source>
        <dbReference type="ARBA" id="ARBA00008455"/>
    </source>
</evidence>
<name>A0A9Q0MFV0_BLOTA</name>
<keyword evidence="3" id="KW-0378">Hydrolase</keyword>
<evidence type="ECO:0000256" key="4">
    <source>
        <dbReference type="ARBA" id="ARBA00022807"/>
    </source>
</evidence>
<dbReference type="CDD" id="cd02248">
    <property type="entry name" value="Peptidase_C1A"/>
    <property type="match status" value="1"/>
</dbReference>
<dbReference type="SUPFAM" id="SSF54001">
    <property type="entry name" value="Cysteine proteinases"/>
    <property type="match status" value="1"/>
</dbReference>
<dbReference type="Gene3D" id="3.90.70.10">
    <property type="entry name" value="Cysteine proteinases"/>
    <property type="match status" value="1"/>
</dbReference>
<gene>
    <name evidence="6" type="ORF">RDWZM_002282</name>
</gene>
<dbReference type="GO" id="GO:0006508">
    <property type="term" value="P:proteolysis"/>
    <property type="evidence" value="ECO:0007669"/>
    <property type="project" value="UniProtKB-KW"/>
</dbReference>
<dbReference type="EMBL" id="JAPWDV010000001">
    <property type="protein sequence ID" value="KAJ6223737.1"/>
    <property type="molecule type" value="Genomic_DNA"/>
</dbReference>
<dbReference type="InterPro" id="IPR039417">
    <property type="entry name" value="Peptidase_C1A_papain-like"/>
</dbReference>
<dbReference type="InterPro" id="IPR038765">
    <property type="entry name" value="Papain-like_cys_pep_sf"/>
</dbReference>
<dbReference type="PANTHER" id="PTHR12411">
    <property type="entry name" value="CYSTEINE PROTEASE FAMILY C1-RELATED"/>
    <property type="match status" value="1"/>
</dbReference>
<keyword evidence="2" id="KW-0645">Protease</keyword>
<comment type="caution">
    <text evidence="6">The sequence shown here is derived from an EMBL/GenBank/DDBJ whole genome shotgun (WGS) entry which is preliminary data.</text>
</comment>
<dbReference type="Proteomes" id="UP001142055">
    <property type="component" value="Chromosome 1"/>
</dbReference>
<proteinExistence type="inferred from homology"/>
<reference evidence="6" key="1">
    <citation type="submission" date="2022-12" db="EMBL/GenBank/DDBJ databases">
        <title>Genome assemblies of Blomia tropicalis.</title>
        <authorList>
            <person name="Cui Y."/>
        </authorList>
    </citation>
    <scope>NUCLEOTIDE SEQUENCE</scope>
    <source>
        <tissue evidence="6">Adult mites</tissue>
    </source>
</reference>
<dbReference type="AlphaFoldDB" id="A0A9Q0MFV0"/>
<evidence type="ECO:0000256" key="3">
    <source>
        <dbReference type="ARBA" id="ARBA00022801"/>
    </source>
</evidence>
<keyword evidence="7" id="KW-1185">Reference proteome</keyword>
<protein>
    <recommendedName>
        <fullName evidence="5">Peptidase C1A papain C-terminal domain-containing protein</fullName>
    </recommendedName>
</protein>
<dbReference type="InterPro" id="IPR000169">
    <property type="entry name" value="Pept_cys_AS"/>
</dbReference>
<dbReference type="SMART" id="SM00645">
    <property type="entry name" value="Pept_C1"/>
    <property type="match status" value="1"/>
</dbReference>
<dbReference type="OMA" id="NTEMAWP"/>
<dbReference type="Pfam" id="PF00112">
    <property type="entry name" value="Peptidase_C1"/>
    <property type="match status" value="1"/>
</dbReference>
<keyword evidence="4" id="KW-0788">Thiol protease</keyword>
<accession>A0A9Q0MFV0</accession>
<organism evidence="6 7">
    <name type="scientific">Blomia tropicalis</name>
    <name type="common">Mite</name>
    <dbReference type="NCBI Taxonomy" id="40697"/>
    <lineage>
        <taxon>Eukaryota</taxon>
        <taxon>Metazoa</taxon>
        <taxon>Ecdysozoa</taxon>
        <taxon>Arthropoda</taxon>
        <taxon>Chelicerata</taxon>
        <taxon>Arachnida</taxon>
        <taxon>Acari</taxon>
        <taxon>Acariformes</taxon>
        <taxon>Sarcoptiformes</taxon>
        <taxon>Astigmata</taxon>
        <taxon>Glycyphagoidea</taxon>
        <taxon>Echimyopodidae</taxon>
        <taxon>Blomia</taxon>
    </lineage>
</organism>
<dbReference type="PROSITE" id="PS00139">
    <property type="entry name" value="THIOL_PROTEASE_CYS"/>
    <property type="match status" value="1"/>
</dbReference>
<evidence type="ECO:0000259" key="5">
    <source>
        <dbReference type="SMART" id="SM00645"/>
    </source>
</evidence>
<sequence length="286" mass="31805">MISRCLNQTNSSSVRFGYTEMSDLSVKQLSDRNGLTTDSSIFSFLQRLFGNRSGGTDDKCKASDQSVPDNFDWRERNAVTSVKDQQDCGSCWAFATVAAIESALIIGNKASVDSIDGSEQNLVNCVSNGCDGGTSYNAFNYVKKNSVGKESNIPYKAKEESCSNPDDTLPIINDYCIRSKRRYTSSMQSESLSDKDMQQTLVKFGPLYIGVDADPLSYRNYRSGIVDDRLCSERINHAVLLVGYTPDAWIIKNSWGKNWGEEGYFRVARGKNMCGVNTEMAWPTPY</sequence>
<evidence type="ECO:0000256" key="2">
    <source>
        <dbReference type="ARBA" id="ARBA00022670"/>
    </source>
</evidence>
<dbReference type="GO" id="GO:0008234">
    <property type="term" value="F:cysteine-type peptidase activity"/>
    <property type="evidence" value="ECO:0007669"/>
    <property type="project" value="UniProtKB-KW"/>
</dbReference>
<feature type="domain" description="Peptidase C1A papain C-terminal" evidence="5">
    <location>
        <begin position="67"/>
        <end position="284"/>
    </location>
</feature>
<comment type="similarity">
    <text evidence="1">Belongs to the peptidase C1 family.</text>
</comment>